<dbReference type="OrthoDB" id="9814012at2"/>
<keyword evidence="3 6" id="KW-1133">Transmembrane helix</keyword>
<dbReference type="Proteomes" id="UP000298545">
    <property type="component" value="Chromosome linear"/>
</dbReference>
<dbReference type="NCBIfam" id="NF037968">
    <property type="entry name" value="SemiSWEET_2"/>
    <property type="match status" value="1"/>
</dbReference>
<feature type="transmembrane region" description="Helical" evidence="6">
    <location>
        <begin position="6"/>
        <end position="27"/>
    </location>
</feature>
<organism evidence="7 9">
    <name type="scientific">Agrobacterium larrymoorei</name>
    <dbReference type="NCBI Taxonomy" id="160699"/>
    <lineage>
        <taxon>Bacteria</taxon>
        <taxon>Pseudomonadati</taxon>
        <taxon>Pseudomonadota</taxon>
        <taxon>Alphaproteobacteria</taxon>
        <taxon>Hyphomicrobiales</taxon>
        <taxon>Rhizobiaceae</taxon>
        <taxon>Rhizobium/Agrobacterium group</taxon>
        <taxon>Agrobacterium</taxon>
    </lineage>
</organism>
<evidence type="ECO:0000313" key="8">
    <source>
        <dbReference type="EMBL" id="QYA08835.1"/>
    </source>
</evidence>
<evidence type="ECO:0000313" key="7">
    <source>
        <dbReference type="EMBL" id="QCI99298.1"/>
    </source>
</evidence>
<dbReference type="EMBL" id="CP039692">
    <property type="protein sequence ID" value="QCI99298.1"/>
    <property type="molecule type" value="Genomic_DNA"/>
</dbReference>
<dbReference type="GO" id="GO:0016020">
    <property type="term" value="C:membrane"/>
    <property type="evidence" value="ECO:0007669"/>
    <property type="project" value="UniProtKB-SubCell"/>
</dbReference>
<dbReference type="KEGG" id="alf:CFBP5473_14850"/>
<gene>
    <name evidence="7" type="ORF">CFBP5473_14850</name>
    <name evidence="8" type="ORF">J5285_15595</name>
</gene>
<reference evidence="7 9" key="1">
    <citation type="submission" date="2019-04" db="EMBL/GenBank/DDBJ databases">
        <title>Complete genome sequence of Agrobacterium larrymoorei CFBP5473.</title>
        <authorList>
            <person name="Haryono M."/>
            <person name="Chou L."/>
            <person name="Lin Y.-C."/>
            <person name="Lai E.-M."/>
            <person name="Kuo C.-H."/>
        </authorList>
    </citation>
    <scope>NUCLEOTIDE SEQUENCE [LARGE SCALE GENOMIC DNA]</scope>
    <source>
        <strain evidence="7 9">CFBP5473</strain>
    </source>
</reference>
<dbReference type="STRING" id="1367849.GCA_000518585_04647"/>
<name>A0A4D7DS78_9HYPH</name>
<feature type="transmembrane region" description="Helical" evidence="6">
    <location>
        <begin position="39"/>
        <end position="56"/>
    </location>
</feature>
<dbReference type="InterPro" id="IPR047662">
    <property type="entry name" value="SemiSWEET"/>
</dbReference>
<dbReference type="GO" id="GO:0051119">
    <property type="term" value="F:sugar transmembrane transporter activity"/>
    <property type="evidence" value="ECO:0007669"/>
    <property type="project" value="InterPro"/>
</dbReference>
<comment type="subcellular location">
    <subcellularLocation>
        <location evidence="1">Membrane</location>
        <topology evidence="1">Multi-pass membrane protein</topology>
    </subcellularLocation>
</comment>
<dbReference type="Pfam" id="PF04193">
    <property type="entry name" value="PQ-loop"/>
    <property type="match status" value="1"/>
</dbReference>
<evidence type="ECO:0000313" key="10">
    <source>
        <dbReference type="Proteomes" id="UP000826513"/>
    </source>
</evidence>
<dbReference type="Proteomes" id="UP000826513">
    <property type="component" value="Chromosome 2"/>
</dbReference>
<dbReference type="EMBL" id="CP072168">
    <property type="protein sequence ID" value="QYA08835.1"/>
    <property type="molecule type" value="Genomic_DNA"/>
</dbReference>
<dbReference type="InterPro" id="IPR006603">
    <property type="entry name" value="PQ-loop_rpt"/>
</dbReference>
<evidence type="ECO:0000256" key="3">
    <source>
        <dbReference type="ARBA" id="ARBA00022989"/>
    </source>
</evidence>
<proteinExistence type="predicted"/>
<accession>A0A4D7DS78</accession>
<keyword evidence="10" id="KW-1185">Reference proteome</keyword>
<evidence type="ECO:0000313" key="9">
    <source>
        <dbReference type="Proteomes" id="UP000298545"/>
    </source>
</evidence>
<protein>
    <submittedName>
        <fullName evidence="8">SemiSWEET transporter</fullName>
    </submittedName>
</protein>
<evidence type="ECO:0000256" key="6">
    <source>
        <dbReference type="SAM" id="Phobius"/>
    </source>
</evidence>
<evidence type="ECO:0000256" key="5">
    <source>
        <dbReference type="SAM" id="MobiDB-lite"/>
    </source>
</evidence>
<keyword evidence="2 6" id="KW-0812">Transmembrane</keyword>
<evidence type="ECO:0000256" key="2">
    <source>
        <dbReference type="ARBA" id="ARBA00022692"/>
    </source>
</evidence>
<feature type="region of interest" description="Disordered" evidence="5">
    <location>
        <begin position="92"/>
        <end position="113"/>
    </location>
</feature>
<reference evidence="8 10" key="2">
    <citation type="submission" date="2021-03" db="EMBL/GenBank/DDBJ databases">
        <title>Rapid diversification of plasmids in a genus of pathogenic and nitrogen fixing bacteria.</title>
        <authorList>
            <person name="Weisberg A.J."/>
            <person name="Miller M."/>
            <person name="Ream W."/>
            <person name="Grunwald N.J."/>
            <person name="Chang J.H."/>
        </authorList>
    </citation>
    <scope>NUCLEOTIDE SEQUENCE [LARGE SCALE GENOMIC DNA]</scope>
    <source>
        <strain evidence="8 10">AF3.44</strain>
    </source>
</reference>
<dbReference type="Gene3D" id="1.20.1280.290">
    <property type="match status" value="1"/>
</dbReference>
<feature type="transmembrane region" description="Helical" evidence="6">
    <location>
        <begin position="62"/>
        <end position="78"/>
    </location>
</feature>
<evidence type="ECO:0000256" key="1">
    <source>
        <dbReference type="ARBA" id="ARBA00004141"/>
    </source>
</evidence>
<evidence type="ECO:0000256" key="4">
    <source>
        <dbReference type="ARBA" id="ARBA00023136"/>
    </source>
</evidence>
<sequence length="113" mass="12228">MDTTLLVGYLASICSVTSFVPQVWKVLKTGDTAAISARMYALTVVGFALWTTFGILRTEWPIILTNSICFCLSGYILIRKIRAICNANLASSARSQAPNEFAGKCKSKNSLSG</sequence>
<keyword evidence="4 6" id="KW-0472">Membrane</keyword>
<dbReference type="AlphaFoldDB" id="A0A4D7DS78"/>